<organism evidence="1 2">
    <name type="scientific">Cucurbita argyrosperma subsp. sororia</name>
    <dbReference type="NCBI Taxonomy" id="37648"/>
    <lineage>
        <taxon>Eukaryota</taxon>
        <taxon>Viridiplantae</taxon>
        <taxon>Streptophyta</taxon>
        <taxon>Embryophyta</taxon>
        <taxon>Tracheophyta</taxon>
        <taxon>Spermatophyta</taxon>
        <taxon>Magnoliopsida</taxon>
        <taxon>eudicotyledons</taxon>
        <taxon>Gunneridae</taxon>
        <taxon>Pentapetalae</taxon>
        <taxon>rosids</taxon>
        <taxon>fabids</taxon>
        <taxon>Cucurbitales</taxon>
        <taxon>Cucurbitaceae</taxon>
        <taxon>Cucurbiteae</taxon>
        <taxon>Cucurbita</taxon>
    </lineage>
</organism>
<reference evidence="1 2" key="1">
    <citation type="journal article" date="2021" name="Hortic Res">
        <title>The domestication of Cucurbita argyrosperma as revealed by the genome of its wild relative.</title>
        <authorList>
            <person name="Barrera-Redondo J."/>
            <person name="Sanchez-de la Vega G."/>
            <person name="Aguirre-Liguori J.A."/>
            <person name="Castellanos-Morales G."/>
            <person name="Gutierrez-Guerrero Y.T."/>
            <person name="Aguirre-Dugua X."/>
            <person name="Aguirre-Planter E."/>
            <person name="Tenaillon M.I."/>
            <person name="Lira-Saade R."/>
            <person name="Eguiarte L.E."/>
        </authorList>
    </citation>
    <scope>NUCLEOTIDE SEQUENCE [LARGE SCALE GENOMIC DNA]</scope>
    <source>
        <strain evidence="1">JBR-2021</strain>
    </source>
</reference>
<dbReference type="EMBL" id="JAGKQH010000006">
    <property type="protein sequence ID" value="KAG6597190.1"/>
    <property type="molecule type" value="Genomic_DNA"/>
</dbReference>
<gene>
    <name evidence="1" type="ORF">SDJN03_10370</name>
</gene>
<comment type="caution">
    <text evidence="1">The sequence shown here is derived from an EMBL/GenBank/DDBJ whole genome shotgun (WGS) entry which is preliminary data.</text>
</comment>
<evidence type="ECO:0000313" key="2">
    <source>
        <dbReference type="Proteomes" id="UP000685013"/>
    </source>
</evidence>
<accession>A0AAV6NIJ0</accession>
<feature type="non-terminal residue" evidence="1">
    <location>
        <position position="1"/>
    </location>
</feature>
<protein>
    <submittedName>
        <fullName evidence="1">Uncharacterized protein</fullName>
    </submittedName>
</protein>
<keyword evidence="2" id="KW-1185">Reference proteome</keyword>
<evidence type="ECO:0000313" key="1">
    <source>
        <dbReference type="EMBL" id="KAG6597190.1"/>
    </source>
</evidence>
<dbReference type="Proteomes" id="UP000685013">
    <property type="component" value="Chromosome 6"/>
</dbReference>
<proteinExistence type="predicted"/>
<dbReference type="AlphaFoldDB" id="A0AAV6NIJ0"/>
<name>A0AAV6NIJ0_9ROSI</name>
<sequence>MSEVARDHVLHLLVWIKLEYGSILLRNRRCALILRWMFEINLHLMHPTEKTYRSATISVSFSLPLGSTAFSINWQCNKASQPAEANAFSSSHNYWFLHSLSRSACTEQLQQAKEDHTPLNP</sequence>